<evidence type="ECO:0008006" key="4">
    <source>
        <dbReference type="Google" id="ProtNLM"/>
    </source>
</evidence>
<reference evidence="2 3" key="1">
    <citation type="journal article" date="2019" name="Sci. Rep.">
        <title>Comparative genomics of chytrid fungi reveal insights into the obligate biotrophic and pathogenic lifestyle of Synchytrium endobioticum.</title>
        <authorList>
            <person name="van de Vossenberg B.T.L.H."/>
            <person name="Warris S."/>
            <person name="Nguyen H.D.T."/>
            <person name="van Gent-Pelzer M.P.E."/>
            <person name="Joly D.L."/>
            <person name="van de Geest H.C."/>
            <person name="Bonants P.J.M."/>
            <person name="Smith D.S."/>
            <person name="Levesque C.A."/>
            <person name="van der Lee T.A.J."/>
        </authorList>
    </citation>
    <scope>NUCLEOTIDE SEQUENCE [LARGE SCALE GENOMIC DNA]</scope>
    <source>
        <strain evidence="2 3">CBS 809.83</strain>
    </source>
</reference>
<keyword evidence="3" id="KW-1185">Reference proteome</keyword>
<evidence type="ECO:0000313" key="2">
    <source>
        <dbReference type="EMBL" id="TPX55219.1"/>
    </source>
</evidence>
<dbReference type="GO" id="GO:0031011">
    <property type="term" value="C:Ino80 complex"/>
    <property type="evidence" value="ECO:0007669"/>
    <property type="project" value="InterPro"/>
</dbReference>
<dbReference type="GO" id="GO:0006338">
    <property type="term" value="P:chromatin remodeling"/>
    <property type="evidence" value="ECO:0007669"/>
    <property type="project" value="InterPro"/>
</dbReference>
<name>A0A507DTY9_9FUNG</name>
<accession>A0A507DTY9</accession>
<comment type="caution">
    <text evidence="2">The sequence shown here is derived from an EMBL/GenBank/DDBJ whole genome shotgun (WGS) entry which is preliminary data.</text>
</comment>
<organism evidence="2 3">
    <name type="scientific">Powellomyces hirtus</name>
    <dbReference type="NCBI Taxonomy" id="109895"/>
    <lineage>
        <taxon>Eukaryota</taxon>
        <taxon>Fungi</taxon>
        <taxon>Fungi incertae sedis</taxon>
        <taxon>Chytridiomycota</taxon>
        <taxon>Chytridiomycota incertae sedis</taxon>
        <taxon>Chytridiomycetes</taxon>
        <taxon>Spizellomycetales</taxon>
        <taxon>Powellomycetaceae</taxon>
        <taxon>Powellomyces</taxon>
    </lineage>
</organism>
<dbReference type="InterPro" id="IPR029525">
    <property type="entry name" value="INO80C/Ies6"/>
</dbReference>
<dbReference type="EMBL" id="QEAQ01000120">
    <property type="protein sequence ID" value="TPX55219.1"/>
    <property type="molecule type" value="Genomic_DNA"/>
</dbReference>
<feature type="compositionally biased region" description="Basic and acidic residues" evidence="1">
    <location>
        <begin position="148"/>
        <end position="159"/>
    </location>
</feature>
<protein>
    <recommendedName>
        <fullName evidence="4">Vps72/YL1 C-terminal domain-containing protein</fullName>
    </recommendedName>
</protein>
<dbReference type="Proteomes" id="UP000318582">
    <property type="component" value="Unassembled WGS sequence"/>
</dbReference>
<sequence length="177" mass="19521">MLGKSTRKQKGSPVPPSSKRQKLDEDTPDGTASPPPRKTADIMQSLDLGPMPKPFKNPDYSAPRAVKKLKQIMALEKALDRPVDFPTYWNIEAPPSFTPAKKYCDITGLEIQSPVSVITIAMSTSLYEHCSRNTSRCRVESAAEAAERQKQEEAERDVEVNAAATTNRAKQEDGSCQ</sequence>
<dbReference type="AlphaFoldDB" id="A0A507DTY9"/>
<dbReference type="STRING" id="109895.A0A507DTY9"/>
<dbReference type="PANTHER" id="PTHR31200:SF1">
    <property type="entry name" value="INO80 COMPLEX SUBUNIT C"/>
    <property type="match status" value="1"/>
</dbReference>
<feature type="compositionally biased region" description="Basic residues" evidence="1">
    <location>
        <begin position="1"/>
        <end position="10"/>
    </location>
</feature>
<evidence type="ECO:0000313" key="3">
    <source>
        <dbReference type="Proteomes" id="UP000318582"/>
    </source>
</evidence>
<dbReference type="PANTHER" id="PTHR31200">
    <property type="entry name" value="INO80 COMPLEX SUBUNIT C"/>
    <property type="match status" value="1"/>
</dbReference>
<feature type="region of interest" description="Disordered" evidence="1">
    <location>
        <begin position="1"/>
        <end position="58"/>
    </location>
</feature>
<gene>
    <name evidence="2" type="ORF">PhCBS80983_g05498</name>
</gene>
<feature type="region of interest" description="Disordered" evidence="1">
    <location>
        <begin position="148"/>
        <end position="177"/>
    </location>
</feature>
<proteinExistence type="predicted"/>
<evidence type="ECO:0000256" key="1">
    <source>
        <dbReference type="SAM" id="MobiDB-lite"/>
    </source>
</evidence>